<dbReference type="InterPro" id="IPR050469">
    <property type="entry name" value="Diguanylate_Cyclase"/>
</dbReference>
<dbReference type="Gene3D" id="3.30.70.270">
    <property type="match status" value="1"/>
</dbReference>
<evidence type="ECO:0000256" key="1">
    <source>
        <dbReference type="ARBA" id="ARBA00012528"/>
    </source>
</evidence>
<sequence length="424" mass="45921">MLIPLEGFGKTVLNTVHVTDSLAGLVEATLRSGFRLLRFPAELEARFERDTGPARSRSLLVWMIAGMVIYSGFLLSDLLLMPDAFAIALLMRLGLVGPVALAFLVIIARKPPPFVREGSQVLLSALAAAALPVIAASSTDPLSAVAHHGQVLFVIYITMIQRVRFWYALAGVLIMQLIYLVTLAGADGVFRAQISYLMVFAGVATFAVVAAYNLEHEARLTYLMRLRETLRSSELEHISRQDPLTGLGNRRALDDRFAEQAASCKWGDAQQLALLIVDIDHFKAYNDTLGHQAGDVCLKRVAGVIASELRGGSDTAYRFGGEEFLVVLADTERRQALRIAERMRAAIETAAIPHPAILGNGVVTASFGVAATVFNERSDPADLIAMADAALYAAKRDGRNRVWPRPATAASITKRVPGLAVRAS</sequence>
<keyword evidence="3" id="KW-0812">Transmembrane</keyword>
<dbReference type="InterPro" id="IPR029787">
    <property type="entry name" value="Nucleotide_cyclase"/>
</dbReference>
<keyword evidence="3" id="KW-0472">Membrane</keyword>
<dbReference type="InterPro" id="IPR043128">
    <property type="entry name" value="Rev_trsase/Diguanyl_cyclase"/>
</dbReference>
<dbReference type="PANTHER" id="PTHR45138">
    <property type="entry name" value="REGULATORY COMPONENTS OF SENSORY TRANSDUCTION SYSTEM"/>
    <property type="match status" value="1"/>
</dbReference>
<feature type="transmembrane region" description="Helical" evidence="3">
    <location>
        <begin position="85"/>
        <end position="108"/>
    </location>
</feature>
<dbReference type="SUPFAM" id="SSF55073">
    <property type="entry name" value="Nucleotide cyclase"/>
    <property type="match status" value="1"/>
</dbReference>
<name>A0A918VT52_9HYPH</name>
<evidence type="ECO:0000256" key="3">
    <source>
        <dbReference type="SAM" id="Phobius"/>
    </source>
</evidence>
<accession>A0A918VT52</accession>
<dbReference type="AlphaFoldDB" id="A0A918VT52"/>
<organism evidence="5 6">
    <name type="scientific">Devosia pacifica</name>
    <dbReference type="NCBI Taxonomy" id="1335967"/>
    <lineage>
        <taxon>Bacteria</taxon>
        <taxon>Pseudomonadati</taxon>
        <taxon>Pseudomonadota</taxon>
        <taxon>Alphaproteobacteria</taxon>
        <taxon>Hyphomicrobiales</taxon>
        <taxon>Devosiaceae</taxon>
        <taxon>Devosia</taxon>
    </lineage>
</organism>
<comment type="catalytic activity">
    <reaction evidence="2">
        <text>2 GTP = 3',3'-c-di-GMP + 2 diphosphate</text>
        <dbReference type="Rhea" id="RHEA:24898"/>
        <dbReference type="ChEBI" id="CHEBI:33019"/>
        <dbReference type="ChEBI" id="CHEBI:37565"/>
        <dbReference type="ChEBI" id="CHEBI:58805"/>
        <dbReference type="EC" id="2.7.7.65"/>
    </reaction>
</comment>
<feature type="transmembrane region" description="Helical" evidence="3">
    <location>
        <begin position="166"/>
        <end position="186"/>
    </location>
</feature>
<dbReference type="EMBL" id="BMZE01000002">
    <property type="protein sequence ID" value="GHA22954.1"/>
    <property type="molecule type" value="Genomic_DNA"/>
</dbReference>
<reference evidence="5" key="2">
    <citation type="submission" date="2020-09" db="EMBL/GenBank/DDBJ databases">
        <authorList>
            <person name="Sun Q."/>
            <person name="Kim S."/>
        </authorList>
    </citation>
    <scope>NUCLEOTIDE SEQUENCE</scope>
    <source>
        <strain evidence="5">KCTC 32437</strain>
    </source>
</reference>
<feature type="domain" description="GGDEF" evidence="4">
    <location>
        <begin position="270"/>
        <end position="407"/>
    </location>
</feature>
<dbReference type="CDD" id="cd01949">
    <property type="entry name" value="GGDEF"/>
    <property type="match status" value="1"/>
</dbReference>
<proteinExistence type="predicted"/>
<dbReference type="GO" id="GO:0052621">
    <property type="term" value="F:diguanylate cyclase activity"/>
    <property type="evidence" value="ECO:0007669"/>
    <property type="project" value="UniProtKB-EC"/>
</dbReference>
<dbReference type="Pfam" id="PF00990">
    <property type="entry name" value="GGDEF"/>
    <property type="match status" value="1"/>
</dbReference>
<dbReference type="SMART" id="SM00267">
    <property type="entry name" value="GGDEF"/>
    <property type="match status" value="1"/>
</dbReference>
<dbReference type="PROSITE" id="PS50887">
    <property type="entry name" value="GGDEF"/>
    <property type="match status" value="1"/>
</dbReference>
<protein>
    <recommendedName>
        <fullName evidence="1">diguanylate cyclase</fullName>
        <ecNumber evidence="1">2.7.7.65</ecNumber>
    </recommendedName>
</protein>
<dbReference type="EC" id="2.7.7.65" evidence="1"/>
<gene>
    <name evidence="5" type="ORF">GCM10007989_18040</name>
</gene>
<comment type="caution">
    <text evidence="5">The sequence shown here is derived from an EMBL/GenBank/DDBJ whole genome shotgun (WGS) entry which is preliminary data.</text>
</comment>
<dbReference type="FunFam" id="3.30.70.270:FF:000001">
    <property type="entry name" value="Diguanylate cyclase domain protein"/>
    <property type="match status" value="1"/>
</dbReference>
<feature type="transmembrane region" description="Helical" evidence="3">
    <location>
        <begin position="192"/>
        <end position="214"/>
    </location>
</feature>
<keyword evidence="6" id="KW-1185">Reference proteome</keyword>
<keyword evidence="3" id="KW-1133">Transmembrane helix</keyword>
<evidence type="ECO:0000256" key="2">
    <source>
        <dbReference type="ARBA" id="ARBA00034247"/>
    </source>
</evidence>
<evidence type="ECO:0000313" key="5">
    <source>
        <dbReference type="EMBL" id="GHA22954.1"/>
    </source>
</evidence>
<dbReference type="Proteomes" id="UP000646579">
    <property type="component" value="Unassembled WGS sequence"/>
</dbReference>
<feature type="transmembrane region" description="Helical" evidence="3">
    <location>
        <begin position="59"/>
        <end position="79"/>
    </location>
</feature>
<dbReference type="NCBIfam" id="TIGR00254">
    <property type="entry name" value="GGDEF"/>
    <property type="match status" value="1"/>
</dbReference>
<evidence type="ECO:0000313" key="6">
    <source>
        <dbReference type="Proteomes" id="UP000646579"/>
    </source>
</evidence>
<reference evidence="5" key="1">
    <citation type="journal article" date="2014" name="Int. J. Syst. Evol. Microbiol.">
        <title>Complete genome sequence of Corynebacterium casei LMG S-19264T (=DSM 44701T), isolated from a smear-ripened cheese.</title>
        <authorList>
            <consortium name="US DOE Joint Genome Institute (JGI-PGF)"/>
            <person name="Walter F."/>
            <person name="Albersmeier A."/>
            <person name="Kalinowski J."/>
            <person name="Ruckert C."/>
        </authorList>
    </citation>
    <scope>NUCLEOTIDE SEQUENCE</scope>
    <source>
        <strain evidence="5">KCTC 32437</strain>
    </source>
</reference>
<evidence type="ECO:0000259" key="4">
    <source>
        <dbReference type="PROSITE" id="PS50887"/>
    </source>
</evidence>
<dbReference type="InterPro" id="IPR000160">
    <property type="entry name" value="GGDEF_dom"/>
</dbReference>
<dbReference type="PANTHER" id="PTHR45138:SF9">
    <property type="entry name" value="DIGUANYLATE CYCLASE DGCM-RELATED"/>
    <property type="match status" value="1"/>
</dbReference>